<gene>
    <name evidence="2" type="ORF">AXF42_Ash018593</name>
</gene>
<dbReference type="AlphaFoldDB" id="A0A2I0AQ06"/>
<reference evidence="2 3" key="1">
    <citation type="journal article" date="2017" name="Nature">
        <title>The Apostasia genome and the evolution of orchids.</title>
        <authorList>
            <person name="Zhang G.Q."/>
            <person name="Liu K.W."/>
            <person name="Li Z."/>
            <person name="Lohaus R."/>
            <person name="Hsiao Y.Y."/>
            <person name="Niu S.C."/>
            <person name="Wang J.Y."/>
            <person name="Lin Y.C."/>
            <person name="Xu Q."/>
            <person name="Chen L.J."/>
            <person name="Yoshida K."/>
            <person name="Fujiwara S."/>
            <person name="Wang Z.W."/>
            <person name="Zhang Y.Q."/>
            <person name="Mitsuda N."/>
            <person name="Wang M."/>
            <person name="Liu G.H."/>
            <person name="Pecoraro L."/>
            <person name="Huang H.X."/>
            <person name="Xiao X.J."/>
            <person name="Lin M."/>
            <person name="Wu X.Y."/>
            <person name="Wu W.L."/>
            <person name="Chen Y.Y."/>
            <person name="Chang S.B."/>
            <person name="Sakamoto S."/>
            <person name="Ohme-Takagi M."/>
            <person name="Yagi M."/>
            <person name="Zeng S.J."/>
            <person name="Shen C.Y."/>
            <person name="Yeh C.M."/>
            <person name="Luo Y.B."/>
            <person name="Tsai W.C."/>
            <person name="Van de Peer Y."/>
            <person name="Liu Z.J."/>
        </authorList>
    </citation>
    <scope>NUCLEOTIDE SEQUENCE [LARGE SCALE GENOMIC DNA]</scope>
    <source>
        <strain evidence="3">cv. Shenzhen</strain>
        <tissue evidence="2">Stem</tissue>
    </source>
</reference>
<dbReference type="STRING" id="1088818.A0A2I0AQ06"/>
<feature type="compositionally biased region" description="Basic and acidic residues" evidence="1">
    <location>
        <begin position="103"/>
        <end position="114"/>
    </location>
</feature>
<accession>A0A2I0AQ06</accession>
<name>A0A2I0AQ06_9ASPA</name>
<protein>
    <submittedName>
        <fullName evidence="2">Uncharacterized protein</fullName>
    </submittedName>
</protein>
<evidence type="ECO:0000313" key="2">
    <source>
        <dbReference type="EMBL" id="PKA57618.1"/>
    </source>
</evidence>
<dbReference type="Proteomes" id="UP000236161">
    <property type="component" value="Unassembled WGS sequence"/>
</dbReference>
<feature type="region of interest" description="Disordered" evidence="1">
    <location>
        <begin position="88"/>
        <end position="114"/>
    </location>
</feature>
<sequence length="114" mass="13444">MSVGEAWRGRWFTLWRMSAVRVRLSPARELADLPMISTHSQFDSMIYHHWTLDKILSFSSTLGWHSLHVNGEVQIRVKAFTWIPRHPETREGRSKRRNASEGVENKDKMPRFPE</sequence>
<evidence type="ECO:0000313" key="3">
    <source>
        <dbReference type="Proteomes" id="UP000236161"/>
    </source>
</evidence>
<dbReference type="OrthoDB" id="585987at2759"/>
<evidence type="ECO:0000256" key="1">
    <source>
        <dbReference type="SAM" id="MobiDB-lite"/>
    </source>
</evidence>
<dbReference type="EMBL" id="KZ451963">
    <property type="protein sequence ID" value="PKA57618.1"/>
    <property type="molecule type" value="Genomic_DNA"/>
</dbReference>
<keyword evidence="3" id="KW-1185">Reference proteome</keyword>
<organism evidence="2 3">
    <name type="scientific">Apostasia shenzhenica</name>
    <dbReference type="NCBI Taxonomy" id="1088818"/>
    <lineage>
        <taxon>Eukaryota</taxon>
        <taxon>Viridiplantae</taxon>
        <taxon>Streptophyta</taxon>
        <taxon>Embryophyta</taxon>
        <taxon>Tracheophyta</taxon>
        <taxon>Spermatophyta</taxon>
        <taxon>Magnoliopsida</taxon>
        <taxon>Liliopsida</taxon>
        <taxon>Asparagales</taxon>
        <taxon>Orchidaceae</taxon>
        <taxon>Apostasioideae</taxon>
        <taxon>Apostasia</taxon>
    </lineage>
</organism>
<proteinExistence type="predicted"/>